<dbReference type="GO" id="GO:0004803">
    <property type="term" value="F:transposase activity"/>
    <property type="evidence" value="ECO:0007669"/>
    <property type="project" value="InterPro"/>
</dbReference>
<dbReference type="EMBL" id="RKHR01000008">
    <property type="protein sequence ID" value="ROR97887.1"/>
    <property type="molecule type" value="Genomic_DNA"/>
</dbReference>
<organism evidence="2 3">
    <name type="scientific">Sinobacterium caligoides</name>
    <dbReference type="NCBI Taxonomy" id="933926"/>
    <lineage>
        <taxon>Bacteria</taxon>
        <taxon>Pseudomonadati</taxon>
        <taxon>Pseudomonadota</taxon>
        <taxon>Gammaproteobacteria</taxon>
        <taxon>Cellvibrionales</taxon>
        <taxon>Spongiibacteraceae</taxon>
        <taxon>Sinobacterium</taxon>
    </lineage>
</organism>
<dbReference type="GO" id="GO:0003677">
    <property type="term" value="F:DNA binding"/>
    <property type="evidence" value="ECO:0007669"/>
    <property type="project" value="InterPro"/>
</dbReference>
<proteinExistence type="predicted"/>
<dbReference type="OrthoDB" id="9814067at2"/>
<sequence length="324" mass="37270">MPIPRKQLVSLADTPYYHCVSRCVRRAFLCGSDPYSGESYEHRRRWVESRALELARVFAIDICAYAVMSNHAHLVLRVDEAEAQQWSQRDVVERWHQLYKGNLLTQRFARGQAIAPYERDTLDSIITEYRRRLADISWFMRALNEPIARQANQEDGCTGRFWEGRFKSQALLDEGALLACMAYVDLNLVRAKMAKTPETSEHTSIRLRIAAAHKGEQPKELLPFIGNERQQMPKGLCFNLKDYVSLVDQTGRVIRKNKRGCISSNAEDVLARLNIPTENWLQLTTSFEQLFTGPVGATKSLDNYCRHHKRRRRHGATACRALFG</sequence>
<dbReference type="SMART" id="SM01321">
    <property type="entry name" value="Y1_Tnp"/>
    <property type="match status" value="1"/>
</dbReference>
<dbReference type="Gene3D" id="3.30.70.1290">
    <property type="entry name" value="Transposase IS200-like"/>
    <property type="match status" value="1"/>
</dbReference>
<reference evidence="2 3" key="1">
    <citation type="submission" date="2018-11" db="EMBL/GenBank/DDBJ databases">
        <title>Genomic Encyclopedia of Type Strains, Phase IV (KMG-IV): sequencing the most valuable type-strain genomes for metagenomic binning, comparative biology and taxonomic classification.</title>
        <authorList>
            <person name="Goeker M."/>
        </authorList>
    </citation>
    <scope>NUCLEOTIDE SEQUENCE [LARGE SCALE GENOMIC DNA]</scope>
    <source>
        <strain evidence="2 3">DSM 100316</strain>
    </source>
</reference>
<dbReference type="RefSeq" id="WP_123713885.1">
    <property type="nucleotide sequence ID" value="NZ_RKHR01000008.1"/>
</dbReference>
<gene>
    <name evidence="2" type="ORF">EDC56_3554</name>
</gene>
<dbReference type="InterPro" id="IPR002686">
    <property type="entry name" value="Transposase_17"/>
</dbReference>
<dbReference type="PANTHER" id="PTHR34322">
    <property type="entry name" value="TRANSPOSASE, Y1_TNP DOMAIN-CONTAINING"/>
    <property type="match status" value="1"/>
</dbReference>
<dbReference type="Proteomes" id="UP000275394">
    <property type="component" value="Unassembled WGS sequence"/>
</dbReference>
<accession>A0A3N2DDT1</accession>
<comment type="caution">
    <text evidence="2">The sequence shown here is derived from an EMBL/GenBank/DDBJ whole genome shotgun (WGS) entry which is preliminary data.</text>
</comment>
<dbReference type="SUPFAM" id="SSF143422">
    <property type="entry name" value="Transposase IS200-like"/>
    <property type="match status" value="1"/>
</dbReference>
<dbReference type="AlphaFoldDB" id="A0A3N2DDT1"/>
<protein>
    <recommendedName>
        <fullName evidence="1">Transposase IS200-like domain-containing protein</fullName>
    </recommendedName>
</protein>
<dbReference type="PANTHER" id="PTHR34322:SF2">
    <property type="entry name" value="TRANSPOSASE IS200-LIKE DOMAIN-CONTAINING PROTEIN"/>
    <property type="match status" value="1"/>
</dbReference>
<name>A0A3N2DDT1_9GAMM</name>
<evidence type="ECO:0000313" key="3">
    <source>
        <dbReference type="Proteomes" id="UP000275394"/>
    </source>
</evidence>
<dbReference type="GO" id="GO:0006313">
    <property type="term" value="P:DNA transposition"/>
    <property type="evidence" value="ECO:0007669"/>
    <property type="project" value="InterPro"/>
</dbReference>
<evidence type="ECO:0000259" key="1">
    <source>
        <dbReference type="SMART" id="SM01321"/>
    </source>
</evidence>
<dbReference type="InterPro" id="IPR036515">
    <property type="entry name" value="Transposase_17_sf"/>
</dbReference>
<keyword evidence="3" id="KW-1185">Reference proteome</keyword>
<evidence type="ECO:0000313" key="2">
    <source>
        <dbReference type="EMBL" id="ROR97887.1"/>
    </source>
</evidence>
<feature type="domain" description="Transposase IS200-like" evidence="1">
    <location>
        <begin position="12"/>
        <end position="187"/>
    </location>
</feature>